<feature type="region of interest" description="Disordered" evidence="1">
    <location>
        <begin position="29"/>
        <end position="53"/>
    </location>
</feature>
<evidence type="ECO:0000313" key="4">
    <source>
        <dbReference type="Proteomes" id="UP000444318"/>
    </source>
</evidence>
<evidence type="ECO:0000256" key="1">
    <source>
        <dbReference type="SAM" id="MobiDB-lite"/>
    </source>
</evidence>
<evidence type="ECO:0000313" key="3">
    <source>
        <dbReference type="EMBL" id="MQA18952.1"/>
    </source>
</evidence>
<comment type="caution">
    <text evidence="3">The sequence shown here is derived from an EMBL/GenBank/DDBJ whole genome shotgun (WGS) entry which is preliminary data.</text>
</comment>
<feature type="signal peptide" evidence="2">
    <location>
        <begin position="1"/>
        <end position="17"/>
    </location>
</feature>
<sequence>MKRSLILLLCGTSLLNACSWLPASLGKAREEAAPPRKPAPRTTADDGTPISYNDGVEIQKVPFRAGVSSATVEKLAAQQGCKGGWGAGLVSEPGPVEVYRMTCENGKVFMARCELKQCKAM</sequence>
<keyword evidence="2" id="KW-0732">Signal</keyword>
<organism evidence="3 4">
    <name type="scientific">Rugamonas rivuli</name>
    <dbReference type="NCBI Taxonomy" id="2743358"/>
    <lineage>
        <taxon>Bacteria</taxon>
        <taxon>Pseudomonadati</taxon>
        <taxon>Pseudomonadota</taxon>
        <taxon>Betaproteobacteria</taxon>
        <taxon>Burkholderiales</taxon>
        <taxon>Oxalobacteraceae</taxon>
        <taxon>Telluria group</taxon>
        <taxon>Rugamonas</taxon>
    </lineage>
</organism>
<keyword evidence="4" id="KW-1185">Reference proteome</keyword>
<gene>
    <name evidence="3" type="ORF">GEV01_05425</name>
</gene>
<accession>A0A843S859</accession>
<evidence type="ECO:0008006" key="5">
    <source>
        <dbReference type="Google" id="ProtNLM"/>
    </source>
</evidence>
<dbReference type="Proteomes" id="UP000444318">
    <property type="component" value="Unassembled WGS sequence"/>
</dbReference>
<dbReference type="EMBL" id="WHUF01000002">
    <property type="protein sequence ID" value="MQA18952.1"/>
    <property type="molecule type" value="Genomic_DNA"/>
</dbReference>
<evidence type="ECO:0000256" key="2">
    <source>
        <dbReference type="SAM" id="SignalP"/>
    </source>
</evidence>
<name>A0A843S859_9BURK</name>
<feature type="chain" id="PRO_5032954696" description="Lipoprotein" evidence="2">
    <location>
        <begin position="18"/>
        <end position="121"/>
    </location>
</feature>
<reference evidence="3 4" key="1">
    <citation type="submission" date="2019-10" db="EMBL/GenBank/DDBJ databases">
        <title>Two novel species isolated from a subtropical stream in China.</title>
        <authorList>
            <person name="Lu H."/>
        </authorList>
    </citation>
    <scope>NUCLEOTIDE SEQUENCE [LARGE SCALE GENOMIC DNA]</scope>
    <source>
        <strain evidence="3 4">FT103W</strain>
    </source>
</reference>
<protein>
    <recommendedName>
        <fullName evidence="5">Lipoprotein</fullName>
    </recommendedName>
</protein>
<dbReference type="RefSeq" id="WP_152802431.1">
    <property type="nucleotide sequence ID" value="NZ_WHUF01000002.1"/>
</dbReference>
<dbReference type="AlphaFoldDB" id="A0A843S859"/>
<proteinExistence type="predicted"/>